<evidence type="ECO:0000256" key="3">
    <source>
        <dbReference type="ARBA" id="ARBA00023163"/>
    </source>
</evidence>
<dbReference type="InterPro" id="IPR046335">
    <property type="entry name" value="LacI/GalR-like_sensor"/>
</dbReference>
<feature type="domain" description="HTH lacI-type" evidence="4">
    <location>
        <begin position="11"/>
        <end position="65"/>
    </location>
</feature>
<keyword evidence="3" id="KW-0804">Transcription</keyword>
<reference evidence="5 6" key="1">
    <citation type="journal article" date="2019" name="Int. J. Syst. Evol. Microbiol.">
        <title>The Global Catalogue of Microorganisms (GCM) 10K type strain sequencing project: providing services to taxonomists for standard genome sequencing and annotation.</title>
        <authorList>
            <consortium name="The Broad Institute Genomics Platform"/>
            <consortium name="The Broad Institute Genome Sequencing Center for Infectious Disease"/>
            <person name="Wu L."/>
            <person name="Ma J."/>
        </authorList>
    </citation>
    <scope>NUCLEOTIDE SEQUENCE [LARGE SCALE GENOMIC DNA]</scope>
    <source>
        <strain evidence="5 6">JCM 14232</strain>
    </source>
</reference>
<dbReference type="SUPFAM" id="SSF47413">
    <property type="entry name" value="lambda repressor-like DNA-binding domains"/>
    <property type="match status" value="1"/>
</dbReference>
<dbReference type="CDD" id="cd06286">
    <property type="entry name" value="PBP1_CcpB-like"/>
    <property type="match status" value="1"/>
</dbReference>
<evidence type="ECO:0000256" key="1">
    <source>
        <dbReference type="ARBA" id="ARBA00023015"/>
    </source>
</evidence>
<dbReference type="PROSITE" id="PS00356">
    <property type="entry name" value="HTH_LACI_1"/>
    <property type="match status" value="1"/>
</dbReference>
<dbReference type="PROSITE" id="PS50932">
    <property type="entry name" value="HTH_LACI_2"/>
    <property type="match status" value="1"/>
</dbReference>
<dbReference type="CDD" id="cd01392">
    <property type="entry name" value="HTH_LacI"/>
    <property type="match status" value="1"/>
</dbReference>
<evidence type="ECO:0000313" key="6">
    <source>
        <dbReference type="Proteomes" id="UP001410648"/>
    </source>
</evidence>
<dbReference type="Pfam" id="PF00356">
    <property type="entry name" value="LacI"/>
    <property type="match status" value="1"/>
</dbReference>
<dbReference type="RefSeq" id="WP_346023815.1">
    <property type="nucleotide sequence ID" value="NZ_BAAADA010000024.1"/>
</dbReference>
<keyword evidence="6" id="KW-1185">Reference proteome</keyword>
<keyword evidence="1" id="KW-0805">Transcription regulation</keyword>
<sequence>MNARKEGARIPTILDIARHAGVSSATVSRVINSSGYVGEETRRKVEDAIEQLNYSPNKNAQHLRTGSTKNFGIISTQFNDTAVARINSFISTAYANGYTTTLFVTNGDMKREREAFDLLKSKQLDGIFLIYRANDWSVLEKYASFGPVVTLHNVDSEQIPSVFIDHYKGHRLALDYLWETGCRQILNLYGTPKGLNTQRRIDAYTDFCRDHQIDPHNPDLFIDTVTAEKVDDFIRWYESAEVKPDAVVTHSDSIAALVVSRLRRKGIRVPEDVSVTGFDNLDVSDVMDMTTIDYSIEEQGKNACRLLLQTLNQPVDELKPLSFKLIKRKTTL</sequence>
<dbReference type="Gene3D" id="1.10.260.40">
    <property type="entry name" value="lambda repressor-like DNA-binding domains"/>
    <property type="match status" value="1"/>
</dbReference>
<keyword evidence="2 5" id="KW-0238">DNA-binding</keyword>
<dbReference type="Proteomes" id="UP001410648">
    <property type="component" value="Unassembled WGS sequence"/>
</dbReference>
<dbReference type="Pfam" id="PF13377">
    <property type="entry name" value="Peripla_BP_3"/>
    <property type="match status" value="1"/>
</dbReference>
<gene>
    <name evidence="5" type="ORF">GCM10008936_02990</name>
</gene>
<dbReference type="PRINTS" id="PR00036">
    <property type="entry name" value="HTHLACI"/>
</dbReference>
<accession>A0ABN1AGH4</accession>
<evidence type="ECO:0000313" key="5">
    <source>
        <dbReference type="EMBL" id="GAA0475950.1"/>
    </source>
</evidence>
<name>A0ABN1AGH4_9LACT</name>
<dbReference type="InterPro" id="IPR010982">
    <property type="entry name" value="Lambda_DNA-bd_dom_sf"/>
</dbReference>
<dbReference type="Gene3D" id="3.40.50.2300">
    <property type="match status" value="2"/>
</dbReference>
<protein>
    <submittedName>
        <fullName evidence="5">LacI family DNA-binding transcriptional regulator</fullName>
    </submittedName>
</protein>
<dbReference type="InterPro" id="IPR028082">
    <property type="entry name" value="Peripla_BP_I"/>
</dbReference>
<dbReference type="EMBL" id="BAAADA010000024">
    <property type="protein sequence ID" value="GAA0475950.1"/>
    <property type="molecule type" value="Genomic_DNA"/>
</dbReference>
<comment type="caution">
    <text evidence="5">The sequence shown here is derived from an EMBL/GenBank/DDBJ whole genome shotgun (WGS) entry which is preliminary data.</text>
</comment>
<dbReference type="PANTHER" id="PTHR30146">
    <property type="entry name" value="LACI-RELATED TRANSCRIPTIONAL REPRESSOR"/>
    <property type="match status" value="1"/>
</dbReference>
<evidence type="ECO:0000256" key="2">
    <source>
        <dbReference type="ARBA" id="ARBA00023125"/>
    </source>
</evidence>
<organism evidence="5 6">
    <name type="scientific">Alkalibacterium indicireducens</name>
    <dbReference type="NCBI Taxonomy" id="398758"/>
    <lineage>
        <taxon>Bacteria</taxon>
        <taxon>Bacillati</taxon>
        <taxon>Bacillota</taxon>
        <taxon>Bacilli</taxon>
        <taxon>Lactobacillales</taxon>
        <taxon>Carnobacteriaceae</taxon>
        <taxon>Alkalibacterium</taxon>
    </lineage>
</organism>
<dbReference type="GO" id="GO:0003677">
    <property type="term" value="F:DNA binding"/>
    <property type="evidence" value="ECO:0007669"/>
    <property type="project" value="UniProtKB-KW"/>
</dbReference>
<dbReference type="SMART" id="SM00354">
    <property type="entry name" value="HTH_LACI"/>
    <property type="match status" value="1"/>
</dbReference>
<dbReference type="SUPFAM" id="SSF53822">
    <property type="entry name" value="Periplasmic binding protein-like I"/>
    <property type="match status" value="1"/>
</dbReference>
<proteinExistence type="predicted"/>
<dbReference type="InterPro" id="IPR000843">
    <property type="entry name" value="HTH_LacI"/>
</dbReference>
<evidence type="ECO:0000259" key="4">
    <source>
        <dbReference type="PROSITE" id="PS50932"/>
    </source>
</evidence>
<dbReference type="PANTHER" id="PTHR30146:SF105">
    <property type="entry name" value="CATABOLITE CONTROL PROTEIN B"/>
    <property type="match status" value="1"/>
</dbReference>